<dbReference type="Gene3D" id="1.10.10.10">
    <property type="entry name" value="Winged helix-like DNA-binding domain superfamily/Winged helix DNA-binding domain"/>
    <property type="match status" value="1"/>
</dbReference>
<protein>
    <submittedName>
        <fullName evidence="5">GntR family transcriptional regulator</fullName>
    </submittedName>
</protein>
<dbReference type="Pfam" id="PF07729">
    <property type="entry name" value="FCD"/>
    <property type="match status" value="1"/>
</dbReference>
<accession>A0ABY8F540</accession>
<evidence type="ECO:0000313" key="6">
    <source>
        <dbReference type="Proteomes" id="UP001209803"/>
    </source>
</evidence>
<dbReference type="EMBL" id="CP120863">
    <property type="protein sequence ID" value="WFE90613.1"/>
    <property type="molecule type" value="Genomic_DNA"/>
</dbReference>
<dbReference type="InterPro" id="IPR036388">
    <property type="entry name" value="WH-like_DNA-bd_sf"/>
</dbReference>
<dbReference type="SMART" id="SM00895">
    <property type="entry name" value="FCD"/>
    <property type="match status" value="1"/>
</dbReference>
<dbReference type="Pfam" id="PF00392">
    <property type="entry name" value="GntR"/>
    <property type="match status" value="1"/>
</dbReference>
<dbReference type="InterPro" id="IPR036390">
    <property type="entry name" value="WH_DNA-bd_sf"/>
</dbReference>
<dbReference type="InterPro" id="IPR011711">
    <property type="entry name" value="GntR_C"/>
</dbReference>
<evidence type="ECO:0000256" key="1">
    <source>
        <dbReference type="ARBA" id="ARBA00023015"/>
    </source>
</evidence>
<dbReference type="Gene3D" id="1.20.120.530">
    <property type="entry name" value="GntR ligand-binding domain-like"/>
    <property type="match status" value="1"/>
</dbReference>
<keyword evidence="1" id="KW-0805">Transcription regulation</keyword>
<keyword evidence="2" id="KW-0238">DNA-binding</keyword>
<evidence type="ECO:0000313" key="5">
    <source>
        <dbReference type="EMBL" id="WFE90613.1"/>
    </source>
</evidence>
<evidence type="ECO:0000256" key="2">
    <source>
        <dbReference type="ARBA" id="ARBA00023125"/>
    </source>
</evidence>
<dbReference type="PANTHER" id="PTHR43537">
    <property type="entry name" value="TRANSCRIPTIONAL REGULATOR, GNTR FAMILY"/>
    <property type="match status" value="1"/>
</dbReference>
<dbReference type="SMART" id="SM00345">
    <property type="entry name" value="HTH_GNTR"/>
    <property type="match status" value="1"/>
</dbReference>
<dbReference type="InterPro" id="IPR000524">
    <property type="entry name" value="Tscrpt_reg_HTH_GntR"/>
</dbReference>
<reference evidence="5 6" key="1">
    <citation type="submission" date="2023-03" db="EMBL/GenBank/DDBJ databases">
        <title>Roseibium porphyridii sp. nov. and Roseibium rhodosorbium sp. nov. isolated from marine algae, Porphyridium cruentum and Rhodosorus marinus, respectively.</title>
        <authorList>
            <person name="Lee M.W."/>
            <person name="Choi B.J."/>
            <person name="Lee J.K."/>
            <person name="Choi D.G."/>
            <person name="Baek J.H."/>
            <person name="Bayburt H."/>
            <person name="Kim J.M."/>
            <person name="Han D.M."/>
            <person name="Kim K.H."/>
            <person name="Jeon C.O."/>
        </authorList>
    </citation>
    <scope>NUCLEOTIDE SEQUENCE [LARGE SCALE GENOMIC DNA]</scope>
    <source>
        <strain evidence="5 6">KMA01</strain>
    </source>
</reference>
<sequence>MTDSSALKALEPLKIPKVADTVFEELHQQILSLELPPGTKVSEIEVAKALGISRQPVRDAFFRLSQLGFILIRPQRATVISKISEQAVLRAKFMRIALELACWKAAMSVISDAQIDDLELLLKEQANAVSANDLKGFHSLDDDLHRRICEIAGHEYAWSFIREQKAHMDRVRFISLTIGAAQRAYDDHIELLQIMRARDHTRLEPILNEHLGRIELTLAQIRDEKPEYFQE</sequence>
<organism evidence="5 6">
    <name type="scientific">Roseibium porphyridii</name>
    <dbReference type="NCBI Taxonomy" id="2866279"/>
    <lineage>
        <taxon>Bacteria</taxon>
        <taxon>Pseudomonadati</taxon>
        <taxon>Pseudomonadota</taxon>
        <taxon>Alphaproteobacteria</taxon>
        <taxon>Hyphomicrobiales</taxon>
        <taxon>Stappiaceae</taxon>
        <taxon>Roseibium</taxon>
    </lineage>
</organism>
<evidence type="ECO:0000259" key="4">
    <source>
        <dbReference type="PROSITE" id="PS50949"/>
    </source>
</evidence>
<dbReference type="InterPro" id="IPR008920">
    <property type="entry name" value="TF_FadR/GntR_C"/>
</dbReference>
<dbReference type="PANTHER" id="PTHR43537:SF6">
    <property type="entry name" value="HTH-TYPE TRANSCRIPTIONAL REPRESSOR RSPR"/>
    <property type="match status" value="1"/>
</dbReference>
<dbReference type="Proteomes" id="UP001209803">
    <property type="component" value="Chromosome"/>
</dbReference>
<keyword evidence="6" id="KW-1185">Reference proteome</keyword>
<proteinExistence type="predicted"/>
<feature type="domain" description="HTH gntR-type" evidence="4">
    <location>
        <begin position="16"/>
        <end position="83"/>
    </location>
</feature>
<gene>
    <name evidence="5" type="ORF">K1718_04505</name>
</gene>
<dbReference type="RefSeq" id="WP_152499789.1">
    <property type="nucleotide sequence ID" value="NZ_CP120863.1"/>
</dbReference>
<dbReference type="SUPFAM" id="SSF48008">
    <property type="entry name" value="GntR ligand-binding domain-like"/>
    <property type="match status" value="1"/>
</dbReference>
<name>A0ABY8F540_9HYPH</name>
<dbReference type="SUPFAM" id="SSF46785">
    <property type="entry name" value="Winged helix' DNA-binding domain"/>
    <property type="match status" value="1"/>
</dbReference>
<dbReference type="PROSITE" id="PS50949">
    <property type="entry name" value="HTH_GNTR"/>
    <property type="match status" value="1"/>
</dbReference>
<keyword evidence="3" id="KW-0804">Transcription</keyword>
<evidence type="ECO:0000256" key="3">
    <source>
        <dbReference type="ARBA" id="ARBA00023163"/>
    </source>
</evidence>